<dbReference type="Proteomes" id="UP001282284">
    <property type="component" value="Unassembled WGS sequence"/>
</dbReference>
<dbReference type="EMBL" id="JAUBDI010000017">
    <property type="protein sequence ID" value="MDW0114505.1"/>
    <property type="molecule type" value="Genomic_DNA"/>
</dbReference>
<evidence type="ECO:0000313" key="2">
    <source>
        <dbReference type="Proteomes" id="UP001282284"/>
    </source>
</evidence>
<comment type="caution">
    <text evidence="1">The sequence shown here is derived from an EMBL/GenBank/DDBJ whole genome shotgun (WGS) entry which is preliminary data.</text>
</comment>
<dbReference type="RefSeq" id="WP_317945606.1">
    <property type="nucleotide sequence ID" value="NZ_JAUBDI010000017.1"/>
</dbReference>
<protein>
    <recommendedName>
        <fullName evidence="3">Preprotein translocase subunit SecA</fullName>
    </recommendedName>
</protein>
<evidence type="ECO:0008006" key="3">
    <source>
        <dbReference type="Google" id="ProtNLM"/>
    </source>
</evidence>
<gene>
    <name evidence="1" type="ORF">QT711_15000</name>
</gene>
<keyword evidence="2" id="KW-1185">Reference proteome</keyword>
<reference evidence="1 2" key="1">
    <citation type="submission" date="2023-06" db="EMBL/GenBank/DDBJ databases">
        <title>Sporosarcina sp. nov., isolated from Korean traditional fermented seafood 'Jeotgal'.</title>
        <authorList>
            <person name="Yang A.I."/>
            <person name="Shin N.-R."/>
        </authorList>
    </citation>
    <scope>NUCLEOTIDE SEQUENCE [LARGE SCALE GENOMIC DNA]</scope>
    <source>
        <strain evidence="1 2">KCTC13119</strain>
    </source>
</reference>
<evidence type="ECO:0000313" key="1">
    <source>
        <dbReference type="EMBL" id="MDW0114505.1"/>
    </source>
</evidence>
<name>A0ABU4GDY0_9BACL</name>
<proteinExistence type="predicted"/>
<sequence length="73" mass="8562">MFAIHFLENNIAVLNQVLRRIPEVNEAIRIKGRNGKVLSIEQVSDSKYFVHVEFEKIVEKSKVPGKDDRKKRR</sequence>
<accession>A0ABU4GDY0</accession>
<organism evidence="1 2">
    <name type="scientific">Sporosarcina saromensis</name>
    <dbReference type="NCBI Taxonomy" id="359365"/>
    <lineage>
        <taxon>Bacteria</taxon>
        <taxon>Bacillati</taxon>
        <taxon>Bacillota</taxon>
        <taxon>Bacilli</taxon>
        <taxon>Bacillales</taxon>
        <taxon>Caryophanaceae</taxon>
        <taxon>Sporosarcina</taxon>
    </lineage>
</organism>